<sequence>MMETGILKQVDLTTTTERYFFVQAQRLAGYIWIRSVQNFKPLELTFRLSDLRVSQHRAVAARGDVQYEFNDDTGGLVTQLADWVS</sequence>
<dbReference type="EMBL" id="JAPEQV010000006">
    <property type="protein sequence ID" value="MDF2312554.1"/>
    <property type="molecule type" value="Genomic_DNA"/>
</dbReference>
<protein>
    <submittedName>
        <fullName evidence="3">Uncharacterized protein</fullName>
    </submittedName>
</protein>
<comment type="caution">
    <text evidence="3">The sequence shown here is derived from an EMBL/GenBank/DDBJ whole genome shotgun (WGS) entry which is preliminary data.</text>
</comment>
<gene>
    <name evidence="1" type="ORF">OOJ94_06985</name>
    <name evidence="2" type="ORF">RI536_08845</name>
    <name evidence="3" type="ORF">RI555_15280</name>
</gene>
<reference evidence="1" key="2">
    <citation type="journal article" date="2023" name="Front Nutr">
        <title>Lactiplantibacillus pentosus P2020 protects the hyperuricemia and renal inflammation in mice.</title>
        <authorList>
            <person name="Wang Z."/>
            <person name="Song L."/>
            <person name="Li X."/>
            <person name="Xiao Y."/>
            <person name="Huang Y."/>
            <person name="Zhang Y."/>
            <person name="Li J."/>
            <person name="Li M."/>
            <person name="Ren Z."/>
        </authorList>
    </citation>
    <scope>NUCLEOTIDE SEQUENCE</scope>
    <source>
        <strain evidence="1">P2000</strain>
    </source>
</reference>
<dbReference type="Proteomes" id="UP001267003">
    <property type="component" value="Unassembled WGS sequence"/>
</dbReference>
<dbReference type="Proteomes" id="UP001263852">
    <property type="component" value="Unassembled WGS sequence"/>
</dbReference>
<name>A0AAP5UNG7_LACPE</name>
<dbReference type="Proteomes" id="UP001151834">
    <property type="component" value="Unassembled WGS sequence"/>
</dbReference>
<reference evidence="1" key="1">
    <citation type="submission" date="2022-11" db="EMBL/GenBank/DDBJ databases">
        <authorList>
            <person name="Wang Z."/>
        </authorList>
    </citation>
    <scope>NUCLEOTIDE SEQUENCE</scope>
    <source>
        <strain evidence="1">P2000</strain>
    </source>
</reference>
<proteinExistence type="predicted"/>
<evidence type="ECO:0000313" key="1">
    <source>
        <dbReference type="EMBL" id="MDF2312554.1"/>
    </source>
</evidence>
<evidence type="ECO:0000313" key="3">
    <source>
        <dbReference type="EMBL" id="MDT7040307.1"/>
    </source>
</evidence>
<dbReference type="AlphaFoldDB" id="A0AAP5UNG7"/>
<dbReference type="EMBL" id="JAVLAO010000001">
    <property type="protein sequence ID" value="MDT7040307.1"/>
    <property type="molecule type" value="Genomic_DNA"/>
</dbReference>
<evidence type="ECO:0000313" key="4">
    <source>
        <dbReference type="Proteomes" id="UP001263852"/>
    </source>
</evidence>
<organism evidence="3 4">
    <name type="scientific">Lactiplantibacillus pentosus</name>
    <name type="common">Lactobacillus pentosus</name>
    <dbReference type="NCBI Taxonomy" id="1589"/>
    <lineage>
        <taxon>Bacteria</taxon>
        <taxon>Bacillati</taxon>
        <taxon>Bacillota</taxon>
        <taxon>Bacilli</taxon>
        <taxon>Lactobacillales</taxon>
        <taxon>Lactobacillaceae</taxon>
        <taxon>Lactiplantibacillus</taxon>
    </lineage>
</organism>
<dbReference type="EMBL" id="JAVLAQ010000001">
    <property type="protein sequence ID" value="MDT6990212.1"/>
    <property type="molecule type" value="Genomic_DNA"/>
</dbReference>
<dbReference type="GeneID" id="49392669"/>
<accession>A0AAP5UNG7</accession>
<evidence type="ECO:0000313" key="2">
    <source>
        <dbReference type="EMBL" id="MDT6990212.1"/>
    </source>
</evidence>
<dbReference type="RefSeq" id="WP_021338208.1">
    <property type="nucleotide sequence ID" value="NZ_BJZC01000022.1"/>
</dbReference>
<reference evidence="3" key="3">
    <citation type="submission" date="2023-08" db="EMBL/GenBank/DDBJ databases">
        <authorList>
            <person name="Page C.A."/>
            <person name="Perez-Diaz I.M."/>
        </authorList>
    </citation>
    <scope>NUCLEOTIDE SEQUENCE</scope>
    <source>
        <strain evidence="3">1.8.9</strain>
        <strain evidence="2">7.8.46</strain>
    </source>
</reference>